<dbReference type="GO" id="GO:0042311">
    <property type="term" value="P:vasodilation"/>
    <property type="evidence" value="ECO:0007669"/>
    <property type="project" value="UniProtKB-ARBA"/>
</dbReference>
<comment type="similarity">
    <text evidence="15">Belongs to the G-protein coupled receptor 1 family.</text>
</comment>
<dbReference type="GO" id="GO:0016493">
    <property type="term" value="F:C-C chemokine receptor activity"/>
    <property type="evidence" value="ECO:0007669"/>
    <property type="project" value="TreeGrafter"/>
</dbReference>
<feature type="domain" description="G-protein coupled receptors family 1 profile" evidence="17">
    <location>
        <begin position="81"/>
        <end position="338"/>
    </location>
</feature>
<dbReference type="GO" id="GO:0006955">
    <property type="term" value="P:immune response"/>
    <property type="evidence" value="ECO:0007669"/>
    <property type="project" value="TreeGrafter"/>
</dbReference>
<feature type="transmembrane region" description="Helical" evidence="16">
    <location>
        <begin position="237"/>
        <end position="254"/>
    </location>
</feature>
<organism evidence="18 19">
    <name type="scientific">Pelusios castaneus</name>
    <name type="common">West African mud turtle</name>
    <dbReference type="NCBI Taxonomy" id="367368"/>
    <lineage>
        <taxon>Eukaryota</taxon>
        <taxon>Metazoa</taxon>
        <taxon>Chordata</taxon>
        <taxon>Craniata</taxon>
        <taxon>Vertebrata</taxon>
        <taxon>Euteleostomi</taxon>
        <taxon>Archelosauria</taxon>
        <taxon>Testudinata</taxon>
        <taxon>Testudines</taxon>
        <taxon>Pleurodira</taxon>
        <taxon>Pelomedusidae</taxon>
        <taxon>Pelusios</taxon>
    </lineage>
</organism>
<feature type="transmembrane region" description="Helical" evidence="16">
    <location>
        <begin position="180"/>
        <end position="201"/>
    </location>
</feature>
<protein>
    <recommendedName>
        <fullName evidence="3">Type-2 angiotensin II receptor</fullName>
    </recommendedName>
    <alternativeName>
        <fullName evidence="13">Angiotensin II type-2 receptor</fullName>
    </alternativeName>
</protein>
<dbReference type="PANTHER" id="PTHR10489:SF952">
    <property type="entry name" value="TYPE-2 ANGIOTENSIN II RECEPTOR"/>
    <property type="match status" value="1"/>
</dbReference>
<keyword evidence="11" id="KW-0325">Glycoprotein</keyword>
<comment type="subunit">
    <text evidence="2">Interacts with MTUS1.</text>
</comment>
<dbReference type="GO" id="GO:0008217">
    <property type="term" value="P:regulation of blood pressure"/>
    <property type="evidence" value="ECO:0007669"/>
    <property type="project" value="UniProtKB-ARBA"/>
</dbReference>
<evidence type="ECO:0000313" key="18">
    <source>
        <dbReference type="Ensembl" id="ENSPCEP00000012556.1"/>
    </source>
</evidence>
<comment type="function">
    <text evidence="14">Receptor for angiotensin II, a vasoconstricting peptide. Signals primarily via a non-canonical G-protein- and beta-arrestin independent pathways. Cooperates with MTUS1 to inhibit ERK2 activation and cell proliferation.</text>
</comment>
<dbReference type="InterPro" id="IPR000248">
    <property type="entry name" value="ATII_rcpt"/>
</dbReference>
<dbReference type="GO" id="GO:0030593">
    <property type="term" value="P:neutrophil chemotaxis"/>
    <property type="evidence" value="ECO:0007669"/>
    <property type="project" value="TreeGrafter"/>
</dbReference>
<dbReference type="GO" id="GO:0019722">
    <property type="term" value="P:calcium-mediated signaling"/>
    <property type="evidence" value="ECO:0007669"/>
    <property type="project" value="TreeGrafter"/>
</dbReference>
<dbReference type="GO" id="GO:0019957">
    <property type="term" value="F:C-C chemokine binding"/>
    <property type="evidence" value="ECO:0007669"/>
    <property type="project" value="TreeGrafter"/>
</dbReference>
<dbReference type="CDD" id="cd15191">
    <property type="entry name" value="7tmA_AT2R"/>
    <property type="match status" value="1"/>
</dbReference>
<evidence type="ECO:0000256" key="10">
    <source>
        <dbReference type="ARBA" id="ARBA00023170"/>
    </source>
</evidence>
<evidence type="ECO:0000256" key="7">
    <source>
        <dbReference type="ARBA" id="ARBA00023040"/>
    </source>
</evidence>
<evidence type="ECO:0000259" key="17">
    <source>
        <dbReference type="PROSITE" id="PS50262"/>
    </source>
</evidence>
<keyword evidence="7 15" id="KW-0297">G-protein coupled receptor</keyword>
<evidence type="ECO:0000256" key="1">
    <source>
        <dbReference type="ARBA" id="ARBA00004651"/>
    </source>
</evidence>
<evidence type="ECO:0000256" key="8">
    <source>
        <dbReference type="ARBA" id="ARBA00023136"/>
    </source>
</evidence>
<evidence type="ECO:0000256" key="16">
    <source>
        <dbReference type="SAM" id="Phobius"/>
    </source>
</evidence>
<evidence type="ECO:0000256" key="2">
    <source>
        <dbReference type="ARBA" id="ARBA00011129"/>
    </source>
</evidence>
<dbReference type="Proteomes" id="UP000694393">
    <property type="component" value="Unplaced"/>
</dbReference>
<feature type="transmembrane region" description="Helical" evidence="16">
    <location>
        <begin position="146"/>
        <end position="168"/>
    </location>
</feature>
<name>A0A8C8RZ32_9SAUR</name>
<dbReference type="PRINTS" id="PR00237">
    <property type="entry name" value="GPCRRHODOPSN"/>
</dbReference>
<keyword evidence="10 15" id="KW-0675">Receptor</keyword>
<evidence type="ECO:0000256" key="12">
    <source>
        <dbReference type="ARBA" id="ARBA00023224"/>
    </source>
</evidence>
<keyword evidence="5 15" id="KW-0812">Transmembrane</keyword>
<dbReference type="PANTHER" id="PTHR10489">
    <property type="entry name" value="CELL ADHESION MOLECULE"/>
    <property type="match status" value="1"/>
</dbReference>
<evidence type="ECO:0000256" key="5">
    <source>
        <dbReference type="ARBA" id="ARBA00022692"/>
    </source>
</evidence>
<dbReference type="Gene3D" id="1.20.1070.10">
    <property type="entry name" value="Rhodopsin 7-helix transmembrane proteins"/>
    <property type="match status" value="1"/>
</dbReference>
<dbReference type="Pfam" id="PF00001">
    <property type="entry name" value="7tm_1"/>
    <property type="match status" value="1"/>
</dbReference>
<dbReference type="PRINTS" id="PR00636">
    <property type="entry name" value="ANGIOTENSN2R"/>
</dbReference>
<dbReference type="PROSITE" id="PS50262">
    <property type="entry name" value="G_PROTEIN_RECEP_F1_2"/>
    <property type="match status" value="1"/>
</dbReference>
<keyword evidence="12 15" id="KW-0807">Transducer</keyword>
<evidence type="ECO:0000256" key="14">
    <source>
        <dbReference type="ARBA" id="ARBA00045573"/>
    </source>
</evidence>
<feature type="transmembrane region" description="Helical" evidence="16">
    <location>
        <begin position="102"/>
        <end position="126"/>
    </location>
</feature>
<keyword evidence="8 16" id="KW-0472">Membrane</keyword>
<proteinExistence type="inferred from homology"/>
<dbReference type="AlphaFoldDB" id="A0A8C8RZ32"/>
<dbReference type="InterPro" id="IPR000276">
    <property type="entry name" value="GPCR_Rhodpsn"/>
</dbReference>
<evidence type="ECO:0000256" key="4">
    <source>
        <dbReference type="ARBA" id="ARBA00022475"/>
    </source>
</evidence>
<feature type="transmembrane region" description="Helical" evidence="16">
    <location>
        <begin position="318"/>
        <end position="341"/>
    </location>
</feature>
<keyword evidence="4" id="KW-1003">Cell membrane</keyword>
<dbReference type="GO" id="GO:0006954">
    <property type="term" value="P:inflammatory response"/>
    <property type="evidence" value="ECO:0007669"/>
    <property type="project" value="InterPro"/>
</dbReference>
<dbReference type="PRINTS" id="PR00241">
    <property type="entry name" value="ANGIOTENSINR"/>
</dbReference>
<dbReference type="GO" id="GO:0007204">
    <property type="term" value="P:positive regulation of cytosolic calcium ion concentration"/>
    <property type="evidence" value="ECO:0007669"/>
    <property type="project" value="TreeGrafter"/>
</dbReference>
<dbReference type="InterPro" id="IPR017452">
    <property type="entry name" value="GPCR_Rhodpsn_7TM"/>
</dbReference>
<feature type="transmembrane region" description="Helical" evidence="16">
    <location>
        <begin position="274"/>
        <end position="298"/>
    </location>
</feature>
<feature type="transmembrane region" description="Helical" evidence="16">
    <location>
        <begin position="66"/>
        <end position="90"/>
    </location>
</feature>
<comment type="subcellular location">
    <subcellularLocation>
        <location evidence="1">Cell membrane</location>
        <topology evidence="1">Multi-pass membrane protein</topology>
    </subcellularLocation>
</comment>
<evidence type="ECO:0000256" key="6">
    <source>
        <dbReference type="ARBA" id="ARBA00022989"/>
    </source>
</evidence>
<keyword evidence="19" id="KW-1185">Reference proteome</keyword>
<dbReference type="InterPro" id="IPR000147">
    <property type="entry name" value="ATII_AT2_rcpt"/>
</dbReference>
<reference evidence="18" key="1">
    <citation type="submission" date="2025-08" db="UniProtKB">
        <authorList>
            <consortium name="Ensembl"/>
        </authorList>
    </citation>
    <scope>IDENTIFICATION</scope>
</reference>
<evidence type="ECO:0000256" key="3">
    <source>
        <dbReference type="ARBA" id="ARBA00013651"/>
    </source>
</evidence>
<keyword evidence="6 16" id="KW-1133">Transmembrane helix</keyword>
<dbReference type="PROSITE" id="PS00237">
    <property type="entry name" value="G_PROTEIN_RECEP_F1_1"/>
    <property type="match status" value="1"/>
</dbReference>
<evidence type="ECO:0000313" key="19">
    <source>
        <dbReference type="Proteomes" id="UP000694393"/>
    </source>
</evidence>
<evidence type="ECO:0000256" key="13">
    <source>
        <dbReference type="ARBA" id="ARBA00032126"/>
    </source>
</evidence>
<sequence>MVELPLAQEISAVTISSSAPSMYGNCSTLNSTEETLRVHSSPANVSTEQLAPSPCPLLYSDYQFTLIPVLYCVIFILGLVGNSVVVVVLCRHHGPKTVANIYIFNLALADLLCLTTLPLWAAYYAYGYNWLFGSVMCKMSSSVLSLNMFASIFFITCMSMDRYWAIVYSIRSQRRTLHQATLIAFLVWGLACLSSLPTFYFRDTRFIKSLGVNACIMAFPYEKYAKWSAGTALMKNTLGFLIPLIVIATCYVWIWRHLMKAKEFRKNKQKRDKVLKLVAAVVLAFLICWLPFHVLTFLDALARMNIIRNCDIITFIDSALPFGICLGFANSCVNPLLYCFIGHQFQEKLQHLFKLRVCQLNSNRQSLSSRKGSYLKDAETPRDCDKERLNCKLTL</sequence>
<evidence type="ECO:0000256" key="15">
    <source>
        <dbReference type="RuleBase" id="RU000688"/>
    </source>
</evidence>
<accession>A0A8C8RZ32</accession>
<dbReference type="InterPro" id="IPR050119">
    <property type="entry name" value="CCR1-9-like"/>
</dbReference>
<dbReference type="FunFam" id="1.20.1070.10:FF:000161">
    <property type="entry name" value="type-2 angiotensin II receptor"/>
    <property type="match status" value="1"/>
</dbReference>
<reference evidence="18" key="2">
    <citation type="submission" date="2025-09" db="UniProtKB">
        <authorList>
            <consortium name="Ensembl"/>
        </authorList>
    </citation>
    <scope>IDENTIFICATION</scope>
</reference>
<dbReference type="GO" id="GO:0009897">
    <property type="term" value="C:external side of plasma membrane"/>
    <property type="evidence" value="ECO:0007669"/>
    <property type="project" value="TreeGrafter"/>
</dbReference>
<dbReference type="GO" id="GO:0042981">
    <property type="term" value="P:regulation of apoptotic process"/>
    <property type="evidence" value="ECO:0007669"/>
    <property type="project" value="InterPro"/>
</dbReference>
<keyword evidence="9" id="KW-1015">Disulfide bond</keyword>
<dbReference type="Ensembl" id="ENSPCET00000013001.1">
    <property type="protein sequence ID" value="ENSPCEP00000012556.1"/>
    <property type="gene ID" value="ENSPCEG00000009988.1"/>
</dbReference>
<dbReference type="GO" id="GO:0004945">
    <property type="term" value="F:angiotensin type II receptor activity"/>
    <property type="evidence" value="ECO:0007669"/>
    <property type="project" value="InterPro"/>
</dbReference>
<dbReference type="SUPFAM" id="SSF81321">
    <property type="entry name" value="Family A G protein-coupled receptor-like"/>
    <property type="match status" value="1"/>
</dbReference>
<evidence type="ECO:0000256" key="11">
    <source>
        <dbReference type="ARBA" id="ARBA00023180"/>
    </source>
</evidence>
<evidence type="ECO:0000256" key="9">
    <source>
        <dbReference type="ARBA" id="ARBA00023157"/>
    </source>
</evidence>